<name>A0ABN7PCU0_TIMPD</name>
<dbReference type="EMBL" id="CAJPIN010031840">
    <property type="protein sequence ID" value="CAG2064136.1"/>
    <property type="molecule type" value="Genomic_DNA"/>
</dbReference>
<comment type="caution">
    <text evidence="2">The sequence shown here is derived from an EMBL/GenBank/DDBJ whole genome shotgun (WGS) entry which is preliminary data.</text>
</comment>
<evidence type="ECO:0000256" key="1">
    <source>
        <dbReference type="SAM" id="MobiDB-lite"/>
    </source>
</evidence>
<gene>
    <name evidence="2" type="ORF">TPAB3V08_LOCUS11083</name>
</gene>
<protein>
    <submittedName>
        <fullName evidence="2">Uncharacterized protein</fullName>
    </submittedName>
</protein>
<reference evidence="2" key="1">
    <citation type="submission" date="2021-03" db="EMBL/GenBank/DDBJ databases">
        <authorList>
            <person name="Tran Van P."/>
        </authorList>
    </citation>
    <scope>NUCLEOTIDE SEQUENCE</scope>
</reference>
<accession>A0ABN7PCU0</accession>
<evidence type="ECO:0000313" key="3">
    <source>
        <dbReference type="Proteomes" id="UP001153148"/>
    </source>
</evidence>
<feature type="region of interest" description="Disordered" evidence="1">
    <location>
        <begin position="40"/>
        <end position="81"/>
    </location>
</feature>
<dbReference type="Proteomes" id="UP001153148">
    <property type="component" value="Unassembled WGS sequence"/>
</dbReference>
<keyword evidence="3" id="KW-1185">Reference proteome</keyword>
<sequence length="81" mass="8833">MGFLPDGASTTNQLKDRVPGQLRMDINYIQLTFGSRLSLVGSRSQGDFPQKDDSAASTPARETSMLQQASEPPSKRASFIE</sequence>
<feature type="compositionally biased region" description="Polar residues" evidence="1">
    <location>
        <begin position="55"/>
        <end position="71"/>
    </location>
</feature>
<evidence type="ECO:0000313" key="2">
    <source>
        <dbReference type="EMBL" id="CAG2064136.1"/>
    </source>
</evidence>
<feature type="non-terminal residue" evidence="2">
    <location>
        <position position="81"/>
    </location>
</feature>
<proteinExistence type="predicted"/>
<organism evidence="2 3">
    <name type="scientific">Timema podura</name>
    <name type="common">Walking stick</name>
    <dbReference type="NCBI Taxonomy" id="61482"/>
    <lineage>
        <taxon>Eukaryota</taxon>
        <taxon>Metazoa</taxon>
        <taxon>Ecdysozoa</taxon>
        <taxon>Arthropoda</taxon>
        <taxon>Hexapoda</taxon>
        <taxon>Insecta</taxon>
        <taxon>Pterygota</taxon>
        <taxon>Neoptera</taxon>
        <taxon>Polyneoptera</taxon>
        <taxon>Phasmatodea</taxon>
        <taxon>Timematodea</taxon>
        <taxon>Timematoidea</taxon>
        <taxon>Timematidae</taxon>
        <taxon>Timema</taxon>
    </lineage>
</organism>